<accession>A0A7S8IY91</accession>
<evidence type="ECO:0000259" key="1">
    <source>
        <dbReference type="Pfam" id="PF07238"/>
    </source>
</evidence>
<dbReference type="GO" id="GO:0035438">
    <property type="term" value="F:cyclic-di-GMP binding"/>
    <property type="evidence" value="ECO:0007669"/>
    <property type="project" value="InterPro"/>
</dbReference>
<dbReference type="Gene3D" id="2.40.10.220">
    <property type="entry name" value="predicted glycosyltransferase like domains"/>
    <property type="match status" value="1"/>
</dbReference>
<dbReference type="Pfam" id="PF07238">
    <property type="entry name" value="PilZ"/>
    <property type="match status" value="1"/>
</dbReference>
<evidence type="ECO:0000313" key="3">
    <source>
        <dbReference type="Proteomes" id="UP000593737"/>
    </source>
</evidence>
<sequence>MVVRKFPRYPVAISSTLVQRDKLRYNASVKDLSLKGCRLESVIRPFTGMQLELLVDLPGEATPIHINKATVRWTGSHGIGVEFSSMAPAEQERLKRAVEQLSVTAGQAVILPKEGLPKT</sequence>
<evidence type="ECO:0000313" key="2">
    <source>
        <dbReference type="EMBL" id="QPD02941.1"/>
    </source>
</evidence>
<reference evidence="2 3" key="1">
    <citation type="journal article" date="2020" name="ISME J.">
        <title>Enrichment and physiological characterization of a novel comammox Nitrospira indicates ammonium inhibition of complete nitrification.</title>
        <authorList>
            <person name="Sakoula D."/>
            <person name="Koch H."/>
            <person name="Frank J."/>
            <person name="Jetten M.S.M."/>
            <person name="van Kessel M.A.H.J."/>
            <person name="Lucker S."/>
        </authorList>
    </citation>
    <scope>NUCLEOTIDE SEQUENCE [LARGE SCALE GENOMIC DNA]</scope>
    <source>
        <strain evidence="2">Comreactor17</strain>
    </source>
</reference>
<dbReference type="Proteomes" id="UP000593737">
    <property type="component" value="Chromosome"/>
</dbReference>
<dbReference type="EMBL" id="CP047423">
    <property type="protein sequence ID" value="QPD02941.1"/>
    <property type="molecule type" value="Genomic_DNA"/>
</dbReference>
<dbReference type="InterPro" id="IPR009875">
    <property type="entry name" value="PilZ_domain"/>
</dbReference>
<proteinExistence type="predicted"/>
<dbReference type="AlphaFoldDB" id="A0A7S8IY91"/>
<protein>
    <recommendedName>
        <fullName evidence="1">PilZ domain-containing protein</fullName>
    </recommendedName>
</protein>
<organism evidence="2 3">
    <name type="scientific">Candidatus Nitrospira kreftii</name>
    <dbReference type="NCBI Taxonomy" id="2652173"/>
    <lineage>
        <taxon>Bacteria</taxon>
        <taxon>Pseudomonadati</taxon>
        <taxon>Nitrospirota</taxon>
        <taxon>Nitrospiria</taxon>
        <taxon>Nitrospirales</taxon>
        <taxon>Nitrospiraceae</taxon>
        <taxon>Nitrospira</taxon>
    </lineage>
</organism>
<dbReference type="SUPFAM" id="SSF141371">
    <property type="entry name" value="PilZ domain-like"/>
    <property type="match status" value="1"/>
</dbReference>
<feature type="domain" description="PilZ" evidence="1">
    <location>
        <begin position="4"/>
        <end position="100"/>
    </location>
</feature>
<gene>
    <name evidence="2" type="ORF">Nkreftii_000715</name>
</gene>
<dbReference type="KEGG" id="nkf:Nkreftii_000715"/>
<name>A0A7S8IY91_9BACT</name>